<dbReference type="AlphaFoldDB" id="A0AA97F8T7"/>
<dbReference type="EMBL" id="CP136594">
    <property type="protein sequence ID" value="WOE76078.1"/>
    <property type="molecule type" value="Genomic_DNA"/>
</dbReference>
<name>A0AA97F8T7_9SPHN</name>
<keyword evidence="2" id="KW-1185">Reference proteome</keyword>
<evidence type="ECO:0000313" key="2">
    <source>
        <dbReference type="Proteomes" id="UP001302429"/>
    </source>
</evidence>
<proteinExistence type="predicted"/>
<dbReference type="RefSeq" id="WP_317083520.1">
    <property type="nucleotide sequence ID" value="NZ_CP136594.1"/>
</dbReference>
<dbReference type="Proteomes" id="UP001302429">
    <property type="component" value="Chromosome"/>
</dbReference>
<reference evidence="1 2" key="1">
    <citation type="submission" date="2023-10" db="EMBL/GenBank/DDBJ databases">
        <title>Complete genome sequence of a Sphingomonadaceae bacterium.</title>
        <authorList>
            <person name="Yan C."/>
        </authorList>
    </citation>
    <scope>NUCLEOTIDE SEQUENCE [LARGE SCALE GENOMIC DNA]</scope>
    <source>
        <strain evidence="1 2">SCSIO 66989</strain>
    </source>
</reference>
<dbReference type="KEGG" id="acoa:RB602_05000"/>
<evidence type="ECO:0000313" key="1">
    <source>
        <dbReference type="EMBL" id="WOE76078.1"/>
    </source>
</evidence>
<protein>
    <submittedName>
        <fullName evidence="1">Uncharacterized protein</fullName>
    </submittedName>
</protein>
<gene>
    <name evidence="1" type="ORF">RB602_05000</name>
</gene>
<accession>A0AA97F8T7</accession>
<sequence length="222" mass="26371">MDQDIQKLLYTTKDGRWYWETDYAVDKLELDDEDIDFDRIPKIRELLIKPIKNWTELHIPFEAALVLASWGDEEGLSYLEYVIALRPDKWGNGEPHRLRGYDTTYEWVANAMIAFATFRSSYAEFDSKIGELERWFKVILNLCETQPFEFPLLRWIKRRNYTQFDAELKSYLRAMVSDDTGFHHYKPADAVAFFADYDPVYLDRLLEELGKSRSDYLTTEQS</sequence>
<organism evidence="1 2">
    <name type="scientific">Alterisphingorhabdus coralli</name>
    <dbReference type="NCBI Taxonomy" id="3071408"/>
    <lineage>
        <taxon>Bacteria</taxon>
        <taxon>Pseudomonadati</taxon>
        <taxon>Pseudomonadota</taxon>
        <taxon>Alphaproteobacteria</taxon>
        <taxon>Sphingomonadales</taxon>
        <taxon>Sphingomonadaceae</taxon>
        <taxon>Alterisphingorhabdus (ex Yan et al. 2024)</taxon>
    </lineage>
</organism>